<evidence type="ECO:0000313" key="1">
    <source>
        <dbReference type="EMBL" id="VVT48400.1"/>
    </source>
</evidence>
<dbReference type="Pfam" id="PF17110">
    <property type="entry name" value="TFB6"/>
    <property type="match status" value="1"/>
</dbReference>
<dbReference type="EMBL" id="CABVLU010000002">
    <property type="protein sequence ID" value="VVT48400.1"/>
    <property type="molecule type" value="Genomic_DNA"/>
</dbReference>
<keyword evidence="2" id="KW-1185">Reference proteome</keyword>
<evidence type="ECO:0000313" key="2">
    <source>
        <dbReference type="Proteomes" id="UP000398389"/>
    </source>
</evidence>
<dbReference type="AlphaFoldDB" id="A0A5E8BI38"/>
<protein>
    <submittedName>
        <fullName evidence="1">Uncharacterized protein</fullName>
    </submittedName>
</protein>
<dbReference type="GO" id="GO:0005675">
    <property type="term" value="C:transcription factor TFIIH holo complex"/>
    <property type="evidence" value="ECO:0007669"/>
    <property type="project" value="TreeGrafter"/>
</dbReference>
<gene>
    <name evidence="1" type="ORF">SAPINGB_P001760</name>
</gene>
<organism evidence="1 2">
    <name type="scientific">Magnusiomyces paraingens</name>
    <dbReference type="NCBI Taxonomy" id="2606893"/>
    <lineage>
        <taxon>Eukaryota</taxon>
        <taxon>Fungi</taxon>
        <taxon>Dikarya</taxon>
        <taxon>Ascomycota</taxon>
        <taxon>Saccharomycotina</taxon>
        <taxon>Dipodascomycetes</taxon>
        <taxon>Dipodascales</taxon>
        <taxon>Dipodascaceae</taxon>
        <taxon>Magnusiomyces</taxon>
    </lineage>
</organism>
<dbReference type="PANTHER" id="PTHR37781:SF1">
    <property type="entry name" value="ADR380WP"/>
    <property type="match status" value="1"/>
</dbReference>
<name>A0A5E8BI38_9ASCO</name>
<proteinExistence type="predicted"/>
<dbReference type="OrthoDB" id="2567806at2759"/>
<sequence>MELNNNTEGSGFVPSKEQKLSEIDEGEFFVNSHRKVRTLTEKQQINLLQYFEDQTLHIQRRFVSRLSPPNGYATISELIFDLNKLIGVIWYSIVSSEPGDESNVLSIVIEETSQLKLFGQTSHLLTISDNLIDYIEGFIHELDPEKILETILKLDKIFCNLLDSEALTRTEIVRLESIAERTRIAVALAFENITGYETEIGEVYENVLNRIT</sequence>
<dbReference type="PANTHER" id="PTHR37781">
    <property type="entry name" value="TFIIH COMPLEX SUBUNIT"/>
    <property type="match status" value="1"/>
</dbReference>
<dbReference type="Proteomes" id="UP000398389">
    <property type="component" value="Unassembled WGS sequence"/>
</dbReference>
<reference evidence="1 2" key="1">
    <citation type="submission" date="2019-09" db="EMBL/GenBank/DDBJ databases">
        <authorList>
            <person name="Brejova B."/>
        </authorList>
    </citation>
    <scope>NUCLEOTIDE SEQUENCE [LARGE SCALE GENOMIC DNA]</scope>
</reference>
<accession>A0A5E8BI38</accession>
<dbReference type="GeneID" id="43580580"/>
<dbReference type="InterPro" id="IPR031349">
    <property type="entry name" value="Tfb6"/>
</dbReference>
<dbReference type="RefSeq" id="XP_031852371.1">
    <property type="nucleotide sequence ID" value="XM_031996480.1"/>
</dbReference>